<proteinExistence type="inferred from homology"/>
<sequence length="320" mass="33641">MMLLLRAAAALLLLVAPAFAQAPYPNKQVRIVVPFPAGGSADILCRLVGEKLSAAWGQTVIIDNRAGAGGNVGAEIVYRAEPDGYTLLCSPPGPLSINHNLYKTLPYDWTKFVPIGVLALVPNVITARIDLPAASLQEFIAYAKANPGKATYASQGNGSTSHLSASNLATLAGIELVHVPHKGEGPALVDIGAGRVDIFIGNISASLRFEKQKQVKFLGLASRTRSPVAPDLPTTAELGLPDLVASAWFALVAPPGTPEAIAQKVSADMAAALKLPEMRARFLELGAEPQVGTPAETTAFIKDEEARWRGVIKSANVTLE</sequence>
<dbReference type="InterPro" id="IPR042100">
    <property type="entry name" value="Bug_dom1"/>
</dbReference>
<feature type="chain" id="PRO_5021887237" description="MFS transporter" evidence="2">
    <location>
        <begin position="21"/>
        <end position="320"/>
    </location>
</feature>
<dbReference type="PIRSF" id="PIRSF017082">
    <property type="entry name" value="YflP"/>
    <property type="match status" value="1"/>
</dbReference>
<dbReference type="Gene3D" id="3.40.190.150">
    <property type="entry name" value="Bordetella uptake gene, domain 1"/>
    <property type="match status" value="1"/>
</dbReference>
<dbReference type="Pfam" id="PF03401">
    <property type="entry name" value="TctC"/>
    <property type="match status" value="1"/>
</dbReference>
<dbReference type="InterPro" id="IPR005064">
    <property type="entry name" value="BUG"/>
</dbReference>
<gene>
    <name evidence="3" type="ORF">RSO01_21860</name>
</gene>
<organism evidence="3 4">
    <name type="scientific">Reyranella soli</name>
    <dbReference type="NCBI Taxonomy" id="1230389"/>
    <lineage>
        <taxon>Bacteria</taxon>
        <taxon>Pseudomonadati</taxon>
        <taxon>Pseudomonadota</taxon>
        <taxon>Alphaproteobacteria</taxon>
        <taxon>Hyphomicrobiales</taxon>
        <taxon>Reyranellaceae</taxon>
        <taxon>Reyranella</taxon>
    </lineage>
</organism>
<dbReference type="SUPFAM" id="SSF53850">
    <property type="entry name" value="Periplasmic binding protein-like II"/>
    <property type="match status" value="1"/>
</dbReference>
<reference evidence="3 4" key="1">
    <citation type="submission" date="2019-07" db="EMBL/GenBank/DDBJ databases">
        <title>Whole genome shotgun sequence of Reyranella soli NBRC 108950.</title>
        <authorList>
            <person name="Hosoyama A."/>
            <person name="Uohara A."/>
            <person name="Ohji S."/>
            <person name="Ichikawa N."/>
        </authorList>
    </citation>
    <scope>NUCLEOTIDE SEQUENCE [LARGE SCALE GENOMIC DNA]</scope>
    <source>
        <strain evidence="3 4">NBRC 108950</strain>
    </source>
</reference>
<keyword evidence="2" id="KW-0732">Signal</keyword>
<evidence type="ECO:0000313" key="3">
    <source>
        <dbReference type="EMBL" id="GEP55020.1"/>
    </source>
</evidence>
<dbReference type="RefSeq" id="WP_170302985.1">
    <property type="nucleotide sequence ID" value="NZ_BKAJ01000033.1"/>
</dbReference>
<dbReference type="Gene3D" id="3.40.190.10">
    <property type="entry name" value="Periplasmic binding protein-like II"/>
    <property type="match status" value="1"/>
</dbReference>
<dbReference type="EMBL" id="BKAJ01000033">
    <property type="protein sequence ID" value="GEP55020.1"/>
    <property type="molecule type" value="Genomic_DNA"/>
</dbReference>
<evidence type="ECO:0000256" key="1">
    <source>
        <dbReference type="ARBA" id="ARBA00006987"/>
    </source>
</evidence>
<dbReference type="PANTHER" id="PTHR42928">
    <property type="entry name" value="TRICARBOXYLATE-BINDING PROTEIN"/>
    <property type="match status" value="1"/>
</dbReference>
<protein>
    <recommendedName>
        <fullName evidence="5">MFS transporter</fullName>
    </recommendedName>
</protein>
<evidence type="ECO:0008006" key="5">
    <source>
        <dbReference type="Google" id="ProtNLM"/>
    </source>
</evidence>
<feature type="signal peptide" evidence="2">
    <location>
        <begin position="1"/>
        <end position="20"/>
    </location>
</feature>
<dbReference type="AlphaFoldDB" id="A0A512N7Q5"/>
<dbReference type="CDD" id="cd07012">
    <property type="entry name" value="PBP2_Bug_TTT"/>
    <property type="match status" value="1"/>
</dbReference>
<name>A0A512N7Q5_9HYPH</name>
<accession>A0A512N7Q5</accession>
<keyword evidence="4" id="KW-1185">Reference proteome</keyword>
<evidence type="ECO:0000313" key="4">
    <source>
        <dbReference type="Proteomes" id="UP000321058"/>
    </source>
</evidence>
<comment type="caution">
    <text evidence="3">The sequence shown here is derived from an EMBL/GenBank/DDBJ whole genome shotgun (WGS) entry which is preliminary data.</text>
</comment>
<evidence type="ECO:0000256" key="2">
    <source>
        <dbReference type="SAM" id="SignalP"/>
    </source>
</evidence>
<comment type="similarity">
    <text evidence="1">Belongs to the UPF0065 (bug) family.</text>
</comment>
<dbReference type="Proteomes" id="UP000321058">
    <property type="component" value="Unassembled WGS sequence"/>
</dbReference>
<dbReference type="PANTHER" id="PTHR42928:SF5">
    <property type="entry name" value="BLR1237 PROTEIN"/>
    <property type="match status" value="1"/>
</dbReference>